<dbReference type="EMBL" id="BK015636">
    <property type="protein sequence ID" value="DAE17129.1"/>
    <property type="molecule type" value="Genomic_DNA"/>
</dbReference>
<proteinExistence type="predicted"/>
<sequence length="99" mass="11783">MFVLCFVVCKGTTLLRHHQIFSQKSYQKVLVLTFIHINKVIFYRFSQYISNTEILPKYYFILRAIIIYILYTLLYIGKINGAPPEWWMIQAAGREFLPS</sequence>
<keyword evidence="1" id="KW-0472">Membrane</keyword>
<organism evidence="2">
    <name type="scientific">Siphoviridae sp. ctbvd11</name>
    <dbReference type="NCBI Taxonomy" id="2825567"/>
    <lineage>
        <taxon>Viruses</taxon>
        <taxon>Duplodnaviria</taxon>
        <taxon>Heunggongvirae</taxon>
        <taxon>Uroviricota</taxon>
        <taxon>Caudoviricetes</taxon>
    </lineage>
</organism>
<evidence type="ECO:0000256" key="1">
    <source>
        <dbReference type="SAM" id="Phobius"/>
    </source>
</evidence>
<feature type="transmembrane region" description="Helical" evidence="1">
    <location>
        <begin position="58"/>
        <end position="76"/>
    </location>
</feature>
<reference evidence="2" key="1">
    <citation type="journal article" date="2021" name="Proc. Natl. Acad. Sci. U.S.A.">
        <title>A Catalog of Tens of Thousands of Viruses from Human Metagenomes Reveals Hidden Associations with Chronic Diseases.</title>
        <authorList>
            <person name="Tisza M.J."/>
            <person name="Buck C.B."/>
        </authorList>
    </citation>
    <scope>NUCLEOTIDE SEQUENCE</scope>
    <source>
        <strain evidence="2">Ctbvd11</strain>
    </source>
</reference>
<keyword evidence="1" id="KW-0812">Transmembrane</keyword>
<keyword evidence="1" id="KW-1133">Transmembrane helix</keyword>
<accession>A0A8S5QE97</accession>
<evidence type="ECO:0000313" key="2">
    <source>
        <dbReference type="EMBL" id="DAE17129.1"/>
    </source>
</evidence>
<name>A0A8S5QE97_9CAUD</name>
<protein>
    <submittedName>
        <fullName evidence="2">Uncharacterized protein</fullName>
    </submittedName>
</protein>